<evidence type="ECO:0000313" key="1">
    <source>
        <dbReference type="EMBL" id="KAH7938549.1"/>
    </source>
</evidence>
<dbReference type="Proteomes" id="UP000821865">
    <property type="component" value="Chromosome 8"/>
</dbReference>
<keyword evidence="2" id="KW-1185">Reference proteome</keyword>
<name>A0ACB8CCF5_DERSI</name>
<reference evidence="1" key="1">
    <citation type="submission" date="2020-05" db="EMBL/GenBank/DDBJ databases">
        <title>Large-scale comparative analyses of tick genomes elucidate their genetic diversity and vector capacities.</title>
        <authorList>
            <person name="Jia N."/>
            <person name="Wang J."/>
            <person name="Shi W."/>
            <person name="Du L."/>
            <person name="Sun Y."/>
            <person name="Zhan W."/>
            <person name="Jiang J."/>
            <person name="Wang Q."/>
            <person name="Zhang B."/>
            <person name="Ji P."/>
            <person name="Sakyi L.B."/>
            <person name="Cui X."/>
            <person name="Yuan T."/>
            <person name="Jiang B."/>
            <person name="Yang W."/>
            <person name="Lam T.T.-Y."/>
            <person name="Chang Q."/>
            <person name="Ding S."/>
            <person name="Wang X."/>
            <person name="Zhu J."/>
            <person name="Ruan X."/>
            <person name="Zhao L."/>
            <person name="Wei J."/>
            <person name="Que T."/>
            <person name="Du C."/>
            <person name="Cheng J."/>
            <person name="Dai P."/>
            <person name="Han X."/>
            <person name="Huang E."/>
            <person name="Gao Y."/>
            <person name="Liu J."/>
            <person name="Shao H."/>
            <person name="Ye R."/>
            <person name="Li L."/>
            <person name="Wei W."/>
            <person name="Wang X."/>
            <person name="Wang C."/>
            <person name="Yang T."/>
            <person name="Huo Q."/>
            <person name="Li W."/>
            <person name="Guo W."/>
            <person name="Chen H."/>
            <person name="Zhou L."/>
            <person name="Ni X."/>
            <person name="Tian J."/>
            <person name="Zhou Y."/>
            <person name="Sheng Y."/>
            <person name="Liu T."/>
            <person name="Pan Y."/>
            <person name="Xia L."/>
            <person name="Li J."/>
            <person name="Zhao F."/>
            <person name="Cao W."/>
        </authorList>
    </citation>
    <scope>NUCLEOTIDE SEQUENCE</scope>
    <source>
        <strain evidence="1">Dsil-2018</strain>
    </source>
</reference>
<protein>
    <submittedName>
        <fullName evidence="1">Uncharacterized protein</fullName>
    </submittedName>
</protein>
<evidence type="ECO:0000313" key="2">
    <source>
        <dbReference type="Proteomes" id="UP000821865"/>
    </source>
</evidence>
<accession>A0ACB8CCF5</accession>
<proteinExistence type="predicted"/>
<dbReference type="EMBL" id="CM023477">
    <property type="protein sequence ID" value="KAH7938549.1"/>
    <property type="molecule type" value="Genomic_DNA"/>
</dbReference>
<organism evidence="1 2">
    <name type="scientific">Dermacentor silvarum</name>
    <name type="common">Tick</name>
    <dbReference type="NCBI Taxonomy" id="543639"/>
    <lineage>
        <taxon>Eukaryota</taxon>
        <taxon>Metazoa</taxon>
        <taxon>Ecdysozoa</taxon>
        <taxon>Arthropoda</taxon>
        <taxon>Chelicerata</taxon>
        <taxon>Arachnida</taxon>
        <taxon>Acari</taxon>
        <taxon>Parasitiformes</taxon>
        <taxon>Ixodida</taxon>
        <taxon>Ixodoidea</taxon>
        <taxon>Ixodidae</taxon>
        <taxon>Rhipicephalinae</taxon>
        <taxon>Dermacentor</taxon>
    </lineage>
</organism>
<gene>
    <name evidence="1" type="ORF">HPB49_025079</name>
</gene>
<comment type="caution">
    <text evidence="1">The sequence shown here is derived from an EMBL/GenBank/DDBJ whole genome shotgun (WGS) entry which is preliminary data.</text>
</comment>
<sequence length="803" mass="89491">MDYSEEGSPLFWVPAKFKRRSEWSHIDDETPTPPWGLPPTGGHRRISDDISSILSDQPEDQSYVADGEASPILHLNSRKRPQVHTHISRSAAATRRRRLSLPPRPLTTEKAMHASDFTSDEPRTSPQHRPRARSIKKDDLKNAALSRATRRYSRHHPTVDDEVTSYQVMPTGTLATVSDTRYSSHARGPRNLGKKIRAPRRQVTSSPPRRRVVVLSKTLPSSLSPSPPIDDFTDIPPVELILFEPPKSLTAEAQRPGYSVGPLMSSPLKITQGALKKKIVDKDKTHSASPSPSATAPQPAMSTADVKVPPSSPAEPAAIGRVSCMQMWVICVAAAATLTLPLGMVILSYLSTPARDMSNFTGGPFGTTKSSGTAKTVVHTYHFPIPPTRPTLNPWEGVQAKCQQIKQISDDAHLVSPQRSPPLSQSRRPNIFCLYNNSRFHRGGNHDFLPQNIPFSHCQNVVYWSFGIMDGIPTSRAENFDRMYGLGKLREIANNSNNPGVKILLTMGGYLEDYAQLSLLGRDSRVLTRFVHSTMALMSSHVLDGVAIHWMIGAHTCRSRAVNDTEVLHAILFGLRRIFRLNNFPGQLAVILPLDQHRRTTPVHSVVDVVDYVFIDNRDLWHWTVDTTTCLLWSHDVLTRFSNQNRYIGNERKFCVVMSVAPFLVETSSSAHIGQAPQLIRLSNFSNYGSDPGMGNAFDMCRSPGACRVSDLNSRSSCIFVRGSPPVSPPLLYMFNNLMLVADIFRNSRRNLTDQCMLLVDLDLDNYARQCGRALDDYWFIRYVDEALNATAPTYLSRTMIGC</sequence>